<keyword evidence="3" id="KW-1185">Reference proteome</keyword>
<gene>
    <name evidence="2" type="ORF">BKA10_001223</name>
</gene>
<keyword evidence="1" id="KW-0472">Membrane</keyword>
<dbReference type="AlphaFoldDB" id="A0AA40VM86"/>
<dbReference type="EMBL" id="JACIFH010000001">
    <property type="protein sequence ID" value="MBB4139429.1"/>
    <property type="molecule type" value="Genomic_DNA"/>
</dbReference>
<comment type="caution">
    <text evidence="2">The sequence shown here is derived from an EMBL/GenBank/DDBJ whole genome shotgun (WGS) entry which is preliminary data.</text>
</comment>
<evidence type="ECO:0000313" key="3">
    <source>
        <dbReference type="Proteomes" id="UP000549113"/>
    </source>
</evidence>
<evidence type="ECO:0000313" key="2">
    <source>
        <dbReference type="EMBL" id="MBB4139429.1"/>
    </source>
</evidence>
<organism evidence="2 3">
    <name type="scientific">Microbacterium invictum</name>
    <dbReference type="NCBI Taxonomy" id="515415"/>
    <lineage>
        <taxon>Bacteria</taxon>
        <taxon>Bacillati</taxon>
        <taxon>Actinomycetota</taxon>
        <taxon>Actinomycetes</taxon>
        <taxon>Micrococcales</taxon>
        <taxon>Microbacteriaceae</taxon>
        <taxon>Microbacterium</taxon>
    </lineage>
</organism>
<dbReference type="Pfam" id="PF07963">
    <property type="entry name" value="N_methyl"/>
    <property type="match status" value="1"/>
</dbReference>
<name>A0AA40VM86_9MICO</name>
<dbReference type="Proteomes" id="UP000549113">
    <property type="component" value="Unassembled WGS sequence"/>
</dbReference>
<dbReference type="NCBIfam" id="TIGR02532">
    <property type="entry name" value="IV_pilin_GFxxxE"/>
    <property type="match status" value="1"/>
</dbReference>
<proteinExistence type="predicted"/>
<accession>A0AA40VM86</accession>
<reference evidence="2 3" key="1">
    <citation type="submission" date="2020-08" db="EMBL/GenBank/DDBJ databases">
        <title>Sequencing the genomes of 1000 actinobacteria strains.</title>
        <authorList>
            <person name="Klenk H.-P."/>
        </authorList>
    </citation>
    <scope>NUCLEOTIDE SEQUENCE [LARGE SCALE GENOMIC DNA]</scope>
    <source>
        <strain evidence="2 3">DSM 19600</strain>
    </source>
</reference>
<feature type="transmembrane region" description="Helical" evidence="1">
    <location>
        <begin position="12"/>
        <end position="33"/>
    </location>
</feature>
<dbReference type="InterPro" id="IPR012902">
    <property type="entry name" value="N_methyl_site"/>
</dbReference>
<dbReference type="RefSeq" id="WP_183499098.1">
    <property type="nucleotide sequence ID" value="NZ_BAABCO010000001.1"/>
</dbReference>
<keyword evidence="1" id="KW-0812">Transmembrane</keyword>
<sequence length="146" mass="15097">MTKTEDDGFSLVEVIIALFLFAVISLAVLPLLISGVSLSVVNRDVVAATALANDRLAQLRDEFPTAKGTVRTCNALLTAVAAIDPDEPSNRDLTVTAVASPDKAGDPVCPTGAAAYPRSILVTFTVTDSEGRLVSVPTRISVGAAS</sequence>
<keyword evidence="1" id="KW-1133">Transmembrane helix</keyword>
<protein>
    <submittedName>
        <fullName evidence="2">Prepilin-type N-terminal cleavage/methylation domain-containing protein</fullName>
    </submittedName>
</protein>
<evidence type="ECO:0000256" key="1">
    <source>
        <dbReference type="SAM" id="Phobius"/>
    </source>
</evidence>